<dbReference type="PIRSF" id="PIRSF000524">
    <property type="entry name" value="SPT"/>
    <property type="match status" value="1"/>
</dbReference>
<accession>A0A7X8YH46</accession>
<dbReference type="InterPro" id="IPR015421">
    <property type="entry name" value="PyrdxlP-dep_Trfase_major"/>
</dbReference>
<dbReference type="Gene3D" id="3.40.640.10">
    <property type="entry name" value="Type I PLP-dependent aspartate aminotransferase-like (Major domain)"/>
    <property type="match status" value="1"/>
</dbReference>
<comment type="function">
    <text evidence="7">Involved in phosphonate degradation.</text>
</comment>
<dbReference type="NCBIfam" id="TIGR03301">
    <property type="entry name" value="PhnW-AepZ"/>
    <property type="match status" value="1"/>
</dbReference>
<dbReference type="InterPro" id="IPR015424">
    <property type="entry name" value="PyrdxlP-dep_Trfase"/>
</dbReference>
<evidence type="ECO:0000256" key="8">
    <source>
        <dbReference type="PIRSR" id="PIRSR000524-1"/>
    </source>
</evidence>
<keyword evidence="2 7" id="KW-0032">Aminotransferase</keyword>
<comment type="subunit">
    <text evidence="7">Homodimer.</text>
</comment>
<evidence type="ECO:0000256" key="4">
    <source>
        <dbReference type="ARBA" id="ARBA00022898"/>
    </source>
</evidence>
<keyword evidence="5 7" id="KW-0670">Pyruvate</keyword>
<feature type="binding site" evidence="8">
    <location>
        <position position="339"/>
    </location>
    <ligand>
        <name>substrate</name>
    </ligand>
</feature>
<sequence>MKNDYLLLTPGPLSTSATVRQAMLKDWCTWDDEYNVDIVQVIRQKLVELATHHAGYTSVLMQGSGTTSVEATIGSAMGASDKLLVIDNGAYGARIKQIADYYRIDCVVVAPGETEKPNLTEIEALLANDLAITHVAMVHCETTTGMLNPIEAIAKLAKSYGKVVILDAMSSFGGITMDIGELGIDFMISSANKCIQGVPGFAFVIAKKSALMPCQGRARSLSLDLFDQWQCMEQQHGKWRFTSPTHTVRAFYQALLELEQEGGIAARHKRYETNQKRLVDGMRALGFAPLLAEDKHSPIITSFYSPISEQFQFKTFYNALKQQGFVIYPGKVSHADCFRIGNIGEVYLDDIERLLIAIENAMYWRAPSLAGAACTAASA</sequence>
<evidence type="ECO:0000313" key="12">
    <source>
        <dbReference type="Proteomes" id="UP000535589"/>
    </source>
</evidence>
<dbReference type="AlphaFoldDB" id="A0A7X8YH46"/>
<reference evidence="11 12" key="1">
    <citation type="submission" date="2020-04" db="EMBL/GenBank/DDBJ databases">
        <title>Vibrio sp. SM6, a novel species isolated from seawater.</title>
        <authorList>
            <person name="Wang X."/>
        </authorList>
    </citation>
    <scope>NUCLEOTIDE SEQUENCE [LARGE SCALE GENOMIC DNA]</scope>
    <source>
        <strain evidence="11 12">SM6</strain>
    </source>
</reference>
<dbReference type="InterPro" id="IPR015422">
    <property type="entry name" value="PyrdxlP-dep_Trfase_small"/>
</dbReference>
<evidence type="ECO:0000256" key="3">
    <source>
        <dbReference type="ARBA" id="ARBA00022679"/>
    </source>
</evidence>
<dbReference type="InterPro" id="IPR024169">
    <property type="entry name" value="SP_NH2Trfase/AEP_transaminase"/>
</dbReference>
<evidence type="ECO:0000256" key="9">
    <source>
        <dbReference type="PIRSR" id="PIRSR000524-50"/>
    </source>
</evidence>
<dbReference type="InterPro" id="IPR012703">
    <property type="entry name" value="NH2EtPonate_pyrv_transaminase"/>
</dbReference>
<protein>
    <recommendedName>
        <fullName evidence="7">2-aminoethylphosphonate--pyruvate transaminase</fullName>
        <ecNumber evidence="7">2.6.1.37</ecNumber>
    </recommendedName>
    <alternativeName>
        <fullName evidence="7">2-aminoethylphosphonate aminotransferase</fullName>
    </alternativeName>
    <alternativeName>
        <fullName evidence="7">AEP transaminase</fullName>
        <shortName evidence="7">AEPT</shortName>
    </alternativeName>
</protein>
<dbReference type="PANTHER" id="PTHR42778:SF1">
    <property type="entry name" value="2-AMINOETHYLPHOSPHONATE--PYRUVATE TRANSAMINASE"/>
    <property type="match status" value="1"/>
</dbReference>
<dbReference type="GO" id="GO:0047304">
    <property type="term" value="F:2-aminoethylphosphonate-pyruvate transaminase activity"/>
    <property type="evidence" value="ECO:0007669"/>
    <property type="project" value="UniProtKB-UniRule"/>
</dbReference>
<evidence type="ECO:0000256" key="1">
    <source>
        <dbReference type="ARBA" id="ARBA00001933"/>
    </source>
</evidence>
<evidence type="ECO:0000256" key="2">
    <source>
        <dbReference type="ARBA" id="ARBA00022576"/>
    </source>
</evidence>
<keyword evidence="3 7" id="KW-0808">Transferase</keyword>
<keyword evidence="4 7" id="KW-0663">Pyridoxal phosphate</keyword>
<evidence type="ECO:0000313" key="11">
    <source>
        <dbReference type="EMBL" id="NLS12967.1"/>
    </source>
</evidence>
<dbReference type="HAMAP" id="MF_01376">
    <property type="entry name" value="PhnW_aminotrans_5"/>
    <property type="match status" value="1"/>
</dbReference>
<dbReference type="RefSeq" id="WP_168836061.1">
    <property type="nucleotide sequence ID" value="NZ_JABAIK010000007.1"/>
</dbReference>
<evidence type="ECO:0000256" key="5">
    <source>
        <dbReference type="ARBA" id="ARBA00023317"/>
    </source>
</evidence>
<evidence type="ECO:0000259" key="10">
    <source>
        <dbReference type="Pfam" id="PF00266"/>
    </source>
</evidence>
<dbReference type="PANTHER" id="PTHR42778">
    <property type="entry name" value="2-AMINOETHYLPHOSPHONATE--PYRUVATE TRANSAMINASE"/>
    <property type="match status" value="1"/>
</dbReference>
<dbReference type="Gene3D" id="3.90.1150.10">
    <property type="entry name" value="Aspartate Aminotransferase, domain 1"/>
    <property type="match status" value="1"/>
</dbReference>
<dbReference type="Pfam" id="PF00266">
    <property type="entry name" value="Aminotran_5"/>
    <property type="match status" value="1"/>
</dbReference>
<dbReference type="EC" id="2.6.1.37" evidence="7"/>
<dbReference type="SUPFAM" id="SSF53383">
    <property type="entry name" value="PLP-dependent transferases"/>
    <property type="match status" value="1"/>
</dbReference>
<dbReference type="GO" id="GO:0019700">
    <property type="term" value="P:organic phosphonate catabolic process"/>
    <property type="evidence" value="ECO:0007669"/>
    <property type="project" value="UniProtKB-UniRule"/>
</dbReference>
<feature type="modified residue" description="N6-(pyridoxal phosphate)lysine" evidence="7 9">
    <location>
        <position position="193"/>
    </location>
</feature>
<dbReference type="InterPro" id="IPR000192">
    <property type="entry name" value="Aminotrans_V_dom"/>
</dbReference>
<dbReference type="NCBIfam" id="TIGR02326">
    <property type="entry name" value="transamin_PhnW"/>
    <property type="match status" value="1"/>
</dbReference>
<evidence type="ECO:0000256" key="6">
    <source>
        <dbReference type="ARBA" id="ARBA00049460"/>
    </source>
</evidence>
<proteinExistence type="inferred from homology"/>
<comment type="catalytic activity">
    <reaction evidence="6 7">
        <text>(2-aminoethyl)phosphonate + pyruvate = phosphonoacetaldehyde + L-alanine</text>
        <dbReference type="Rhea" id="RHEA:17021"/>
        <dbReference type="ChEBI" id="CHEBI:15361"/>
        <dbReference type="ChEBI" id="CHEBI:57418"/>
        <dbReference type="ChEBI" id="CHEBI:57972"/>
        <dbReference type="ChEBI" id="CHEBI:58383"/>
        <dbReference type="EC" id="2.6.1.37"/>
    </reaction>
</comment>
<comment type="caution">
    <text evidence="11">The sequence shown here is derived from an EMBL/GenBank/DDBJ whole genome shotgun (WGS) entry which is preliminary data.</text>
</comment>
<dbReference type="FunFam" id="3.40.640.10:FF:000183">
    <property type="entry name" value="2-aminoethylphosphonate--pyruvate transaminase"/>
    <property type="match status" value="1"/>
</dbReference>
<dbReference type="EMBL" id="JABAIK010000007">
    <property type="protein sequence ID" value="NLS12967.1"/>
    <property type="molecule type" value="Genomic_DNA"/>
</dbReference>
<comment type="similarity">
    <text evidence="7">Belongs to the class-V pyridoxal-phosphate-dependent aminotransferase family. PhnW subfamily.</text>
</comment>
<name>A0A7X8YH46_9VIBR</name>
<dbReference type="NCBIfam" id="NF010006">
    <property type="entry name" value="PRK13479.1"/>
    <property type="match status" value="1"/>
</dbReference>
<organism evidence="11 12">
    <name type="scientific">Vibrio agarilyticus</name>
    <dbReference type="NCBI Taxonomy" id="2726741"/>
    <lineage>
        <taxon>Bacteria</taxon>
        <taxon>Pseudomonadati</taxon>
        <taxon>Pseudomonadota</taxon>
        <taxon>Gammaproteobacteria</taxon>
        <taxon>Vibrionales</taxon>
        <taxon>Vibrionaceae</taxon>
        <taxon>Vibrio</taxon>
    </lineage>
</organism>
<keyword evidence="12" id="KW-1185">Reference proteome</keyword>
<evidence type="ECO:0000256" key="7">
    <source>
        <dbReference type="HAMAP-Rule" id="MF_01376"/>
    </source>
</evidence>
<gene>
    <name evidence="7 11" type="primary">phnW</name>
    <name evidence="11" type="ORF">HGP28_08695</name>
</gene>
<dbReference type="Proteomes" id="UP000535589">
    <property type="component" value="Unassembled WGS sequence"/>
</dbReference>
<comment type="cofactor">
    <cofactor evidence="1 7 9">
        <name>pyridoxal 5'-phosphate</name>
        <dbReference type="ChEBI" id="CHEBI:597326"/>
    </cofactor>
</comment>
<feature type="domain" description="Aminotransferase class V" evidence="10">
    <location>
        <begin position="40"/>
        <end position="324"/>
    </location>
</feature>